<evidence type="ECO:0000256" key="1">
    <source>
        <dbReference type="ARBA" id="ARBA00006525"/>
    </source>
</evidence>
<organism evidence="4">
    <name type="scientific">Deinococcus sonorensis KR-87</name>
    <dbReference type="NCBI Taxonomy" id="694439"/>
    <lineage>
        <taxon>Bacteria</taxon>
        <taxon>Thermotogati</taxon>
        <taxon>Deinococcota</taxon>
        <taxon>Deinococci</taxon>
        <taxon>Deinococcales</taxon>
        <taxon>Deinococcaceae</taxon>
        <taxon>Deinococcus</taxon>
    </lineage>
</organism>
<dbReference type="NCBIfam" id="TIGR00732">
    <property type="entry name" value="dprA"/>
    <property type="match status" value="1"/>
</dbReference>
<evidence type="ECO:0000259" key="2">
    <source>
        <dbReference type="Pfam" id="PF02481"/>
    </source>
</evidence>
<dbReference type="PANTHER" id="PTHR43022">
    <property type="entry name" value="PROTEIN SMF"/>
    <property type="match status" value="1"/>
</dbReference>
<dbReference type="SUPFAM" id="SSF47781">
    <property type="entry name" value="RuvA domain 2-like"/>
    <property type="match status" value="1"/>
</dbReference>
<dbReference type="InterPro" id="IPR041614">
    <property type="entry name" value="DprA_WH"/>
</dbReference>
<dbReference type="PANTHER" id="PTHR43022:SF1">
    <property type="entry name" value="PROTEIN SMF"/>
    <property type="match status" value="1"/>
</dbReference>
<dbReference type="InterPro" id="IPR010994">
    <property type="entry name" value="RuvA_2-like"/>
</dbReference>
<dbReference type="InterPro" id="IPR036388">
    <property type="entry name" value="WH-like_DNA-bd_sf"/>
</dbReference>
<dbReference type="InterPro" id="IPR057666">
    <property type="entry name" value="DrpA_SLOG"/>
</dbReference>
<proteinExistence type="inferred from homology"/>
<gene>
    <name evidence="4" type="primary">dprA</name>
    <name evidence="4" type="ORF">ABOD76_12495</name>
</gene>
<feature type="domain" description="DprA winged helix" evidence="3">
    <location>
        <begin position="298"/>
        <end position="352"/>
    </location>
</feature>
<comment type="similarity">
    <text evidence="1">Belongs to the DprA/Smf family.</text>
</comment>
<evidence type="ECO:0000313" key="4">
    <source>
        <dbReference type="EMBL" id="XBV87082.1"/>
    </source>
</evidence>
<dbReference type="GO" id="GO:0009294">
    <property type="term" value="P:DNA-mediated transformation"/>
    <property type="evidence" value="ECO:0007669"/>
    <property type="project" value="InterPro"/>
</dbReference>
<dbReference type="AlphaFoldDB" id="A0AAU7UF35"/>
<dbReference type="Pfam" id="PF17782">
    <property type="entry name" value="WHD_DprA"/>
    <property type="match status" value="1"/>
</dbReference>
<dbReference type="Gene3D" id="3.40.50.450">
    <property type="match status" value="1"/>
</dbReference>
<evidence type="ECO:0000259" key="3">
    <source>
        <dbReference type="Pfam" id="PF17782"/>
    </source>
</evidence>
<protein>
    <submittedName>
        <fullName evidence="4">DNA-processing protein DprA</fullName>
    </submittedName>
</protein>
<feature type="domain" description="Smf/DprA SLOG" evidence="2">
    <location>
        <begin position="90"/>
        <end position="290"/>
    </location>
</feature>
<dbReference type="SUPFAM" id="SSF102405">
    <property type="entry name" value="MCP/YpsA-like"/>
    <property type="match status" value="1"/>
</dbReference>
<name>A0AAU7UF35_9DEIO</name>
<accession>A0AAU7UF35</accession>
<dbReference type="Pfam" id="PF02481">
    <property type="entry name" value="DNA_processg_A"/>
    <property type="match status" value="1"/>
</dbReference>
<sequence>MTAYDPELLALLTLRFTPGLGPRRTEALRRACGSAQAVLRARPEQLRAVPGLDARSLAALSTPDAASERARRELDNAATFGATLLGRGLPGYPEALEALGDPPAVLWLRGTLPELATVPRAIGVVGTRKASSSALQLSARISAELARASVVVVSGLARGIDTAAHTAAVQAGGESIGILGSGLDQLYPPENRALAAQLTVLSEYPLGTRPAAHNFPGRNRLIAALSAGSLVVEGERTSGAMITATHALECGRTVFAVPGRAGDPLAQGPHQLLREGAVLTEHAQDILDELGWSGPGALPAPELPADQARVWGELAQPATLDDLLSRTGLPHPELQMALMMLQLGGHLDEQAGRYLRR</sequence>
<dbReference type="InterPro" id="IPR003488">
    <property type="entry name" value="DprA"/>
</dbReference>
<dbReference type="Gene3D" id="1.10.10.10">
    <property type="entry name" value="Winged helix-like DNA-binding domain superfamily/Winged helix DNA-binding domain"/>
    <property type="match status" value="1"/>
</dbReference>
<dbReference type="KEGG" id="dsc:ABOD76_12495"/>
<reference evidence="4" key="1">
    <citation type="submission" date="2024-06" db="EMBL/GenBank/DDBJ databases">
        <title>Draft Genome Sequence of Deinococcus sonorensis Type Strain KR-87, a Biofilm Producing Representative of the Genus Deinococcus.</title>
        <authorList>
            <person name="Boren L.S."/>
            <person name="Grosso R.A."/>
            <person name="Hugenberg-Cox A.N."/>
            <person name="Hill J.T.E."/>
            <person name="Albert C.M."/>
            <person name="Tuohy J.M."/>
        </authorList>
    </citation>
    <scope>NUCLEOTIDE SEQUENCE</scope>
    <source>
        <strain evidence="4">KR-87</strain>
    </source>
</reference>
<dbReference type="EMBL" id="CP158299">
    <property type="protein sequence ID" value="XBV87082.1"/>
    <property type="molecule type" value="Genomic_DNA"/>
</dbReference>
<dbReference type="RefSeq" id="WP_350245192.1">
    <property type="nucleotide sequence ID" value="NZ_CP158299.1"/>
</dbReference>